<dbReference type="PROSITE" id="PS00615">
    <property type="entry name" value="C_TYPE_LECTIN_1"/>
    <property type="match status" value="1"/>
</dbReference>
<dbReference type="InterPro" id="IPR008979">
    <property type="entry name" value="Galactose-bd-like_sf"/>
</dbReference>
<organism evidence="5">
    <name type="scientific">Capitella teleta</name>
    <name type="common">Polychaete worm</name>
    <dbReference type="NCBI Taxonomy" id="283909"/>
    <lineage>
        <taxon>Eukaryota</taxon>
        <taxon>Metazoa</taxon>
        <taxon>Spiralia</taxon>
        <taxon>Lophotrochozoa</taxon>
        <taxon>Annelida</taxon>
        <taxon>Polychaeta</taxon>
        <taxon>Sedentaria</taxon>
        <taxon>Scolecida</taxon>
        <taxon>Capitellidae</taxon>
        <taxon>Capitella</taxon>
    </lineage>
</organism>
<dbReference type="InterPro" id="IPR001304">
    <property type="entry name" value="C-type_lectin-like"/>
</dbReference>
<accession>R7TJI9</accession>
<feature type="chain" id="PRO_5008787082" description="C-type lectin domain-containing protein" evidence="2">
    <location>
        <begin position="25"/>
        <end position="411"/>
    </location>
</feature>
<dbReference type="CDD" id="cd00057">
    <property type="entry name" value="FA58C"/>
    <property type="match status" value="1"/>
</dbReference>
<dbReference type="PROSITE" id="PS50041">
    <property type="entry name" value="C_TYPE_LECTIN_2"/>
    <property type="match status" value="1"/>
</dbReference>
<evidence type="ECO:0000256" key="1">
    <source>
        <dbReference type="ARBA" id="ARBA00023157"/>
    </source>
</evidence>
<evidence type="ECO:0000313" key="7">
    <source>
        <dbReference type="Proteomes" id="UP000014760"/>
    </source>
</evidence>
<feature type="domain" description="F5/8 type C" evidence="3">
    <location>
        <begin position="183"/>
        <end position="334"/>
    </location>
</feature>
<dbReference type="SUPFAM" id="SSF49785">
    <property type="entry name" value="Galactose-binding domain-like"/>
    <property type="match status" value="1"/>
</dbReference>
<dbReference type="OrthoDB" id="6052692at2759"/>
<gene>
    <name evidence="5" type="ORF">CAPTEDRAFT_204017</name>
</gene>
<dbReference type="Pfam" id="PF00754">
    <property type="entry name" value="F5_F8_type_C"/>
    <property type="match status" value="1"/>
</dbReference>
<dbReference type="InterPro" id="IPR016187">
    <property type="entry name" value="CTDL_fold"/>
</dbReference>
<dbReference type="PROSITE" id="PS01286">
    <property type="entry name" value="FA58C_2"/>
    <property type="match status" value="1"/>
</dbReference>
<reference evidence="7" key="1">
    <citation type="submission" date="2012-12" db="EMBL/GenBank/DDBJ databases">
        <authorList>
            <person name="Hellsten U."/>
            <person name="Grimwood J."/>
            <person name="Chapman J.A."/>
            <person name="Shapiro H."/>
            <person name="Aerts A."/>
            <person name="Otillar R.P."/>
            <person name="Terry A.Y."/>
            <person name="Boore J.L."/>
            <person name="Simakov O."/>
            <person name="Marletaz F."/>
            <person name="Cho S.-J."/>
            <person name="Edsinger-Gonzales E."/>
            <person name="Havlak P."/>
            <person name="Kuo D.-H."/>
            <person name="Larsson T."/>
            <person name="Lv J."/>
            <person name="Arendt D."/>
            <person name="Savage R."/>
            <person name="Osoegawa K."/>
            <person name="de Jong P."/>
            <person name="Lindberg D.R."/>
            <person name="Seaver E.C."/>
            <person name="Weisblat D.A."/>
            <person name="Putnam N.H."/>
            <person name="Grigoriev I.V."/>
            <person name="Rokhsar D.S."/>
        </authorList>
    </citation>
    <scope>NUCLEOTIDE SEQUENCE</scope>
    <source>
        <strain evidence="7">I ESC-2004</strain>
    </source>
</reference>
<dbReference type="PROSITE" id="PS50022">
    <property type="entry name" value="FA58C_3"/>
    <property type="match status" value="1"/>
</dbReference>
<feature type="signal peptide" evidence="2">
    <location>
        <begin position="1"/>
        <end position="24"/>
    </location>
</feature>
<name>R7TJI9_CAPTE</name>
<reference evidence="5 7" key="2">
    <citation type="journal article" date="2013" name="Nature">
        <title>Insights into bilaterian evolution from three spiralian genomes.</title>
        <authorList>
            <person name="Simakov O."/>
            <person name="Marletaz F."/>
            <person name="Cho S.J."/>
            <person name="Edsinger-Gonzales E."/>
            <person name="Havlak P."/>
            <person name="Hellsten U."/>
            <person name="Kuo D.H."/>
            <person name="Larsson T."/>
            <person name="Lv J."/>
            <person name="Arendt D."/>
            <person name="Savage R."/>
            <person name="Osoegawa K."/>
            <person name="de Jong P."/>
            <person name="Grimwood J."/>
            <person name="Chapman J.A."/>
            <person name="Shapiro H."/>
            <person name="Aerts A."/>
            <person name="Otillar R.P."/>
            <person name="Terry A.Y."/>
            <person name="Boore J.L."/>
            <person name="Grigoriev I.V."/>
            <person name="Lindberg D.R."/>
            <person name="Seaver E.C."/>
            <person name="Weisblat D.A."/>
            <person name="Putnam N.H."/>
            <person name="Rokhsar D.S."/>
        </authorList>
    </citation>
    <scope>NUCLEOTIDE SEQUENCE</scope>
    <source>
        <strain evidence="5 7">I ESC-2004</strain>
    </source>
</reference>
<reference evidence="6" key="3">
    <citation type="submission" date="2015-06" db="UniProtKB">
        <authorList>
            <consortium name="EnsemblMetazoa"/>
        </authorList>
    </citation>
    <scope>IDENTIFICATION</scope>
</reference>
<evidence type="ECO:0000313" key="6">
    <source>
        <dbReference type="EnsemblMetazoa" id="CapteP204017"/>
    </source>
</evidence>
<evidence type="ECO:0008006" key="8">
    <source>
        <dbReference type="Google" id="ProtNLM"/>
    </source>
</evidence>
<keyword evidence="7" id="KW-1185">Reference proteome</keyword>
<dbReference type="SUPFAM" id="SSF56436">
    <property type="entry name" value="C-type lectin-like"/>
    <property type="match status" value="1"/>
</dbReference>
<dbReference type="InterPro" id="IPR000421">
    <property type="entry name" value="FA58C"/>
</dbReference>
<dbReference type="EMBL" id="KB309672">
    <property type="protein sequence ID" value="ELT93667.1"/>
    <property type="molecule type" value="Genomic_DNA"/>
</dbReference>
<dbReference type="Pfam" id="PF00059">
    <property type="entry name" value="Lectin_C"/>
    <property type="match status" value="1"/>
</dbReference>
<dbReference type="Gene3D" id="2.60.120.260">
    <property type="entry name" value="Galactose-binding domain-like"/>
    <property type="match status" value="1"/>
</dbReference>
<dbReference type="PANTHER" id="PTHR24543">
    <property type="entry name" value="MULTICOPPER OXIDASE-RELATED"/>
    <property type="match status" value="1"/>
</dbReference>
<feature type="domain" description="C-type lectin" evidence="4">
    <location>
        <begin position="34"/>
        <end position="178"/>
    </location>
</feature>
<dbReference type="InterPro" id="IPR018378">
    <property type="entry name" value="C-type_lectin_CS"/>
</dbReference>
<dbReference type="SMART" id="SM00034">
    <property type="entry name" value="CLECT"/>
    <property type="match status" value="1"/>
</dbReference>
<dbReference type="Proteomes" id="UP000014760">
    <property type="component" value="Unassembled WGS sequence"/>
</dbReference>
<evidence type="ECO:0000259" key="3">
    <source>
        <dbReference type="PROSITE" id="PS50022"/>
    </source>
</evidence>
<evidence type="ECO:0000256" key="2">
    <source>
        <dbReference type="SAM" id="SignalP"/>
    </source>
</evidence>
<dbReference type="AlphaFoldDB" id="R7TJI9"/>
<proteinExistence type="predicted"/>
<dbReference type="EMBL" id="AMQN01012671">
    <property type="status" value="NOT_ANNOTATED_CDS"/>
    <property type="molecule type" value="Genomic_DNA"/>
</dbReference>
<dbReference type="EnsemblMetazoa" id="CapteT204017">
    <property type="protein sequence ID" value="CapteP204017"/>
    <property type="gene ID" value="CapteG204017"/>
</dbReference>
<keyword evidence="2" id="KW-0732">Signal</keyword>
<sequence>MKHSSMNLLVVIFVILGLQSGLLADRCPVLWTAIGDHCYQLSESDHVEVEKEICRAKGGKLVSLDTEDGIVIHQKIIEAGIAPVKSTLGKHTKPSKYLCQRLAKLMETVFESSWLGGNEIDPTSGWAWSDGSPFGYAYWREGQPDNHNEPELCIEAVVHRAGVWNDQRCYLGVVSTCKKPATCRHGEALLSGKHYITDWAFYATSSMEGDEAYRSRLNSTSENGEGGWTPKRDDVNPHLSFTFNSPVEVTSVITQGHSSREEWVTQYTVSYHYDDNFQWILDSQGNIMEFDGNTDQNGKVENTLSETGILTKSIRIHPVKHHEAASMRVELYGCLHDRGLQAEPVISGEFFVPDKRMTASSQYDEYHTPDRARIDTVKEGAFGGVLVLCKLFVPSLHYNETGDEYDEYDDL</sequence>
<dbReference type="STRING" id="283909.R7TJI9"/>
<dbReference type="HOGENOM" id="CLU_669475_0_0_1"/>
<dbReference type="InterPro" id="IPR016186">
    <property type="entry name" value="C-type_lectin-like/link_sf"/>
</dbReference>
<dbReference type="Gene3D" id="3.10.100.10">
    <property type="entry name" value="Mannose-Binding Protein A, subunit A"/>
    <property type="match status" value="1"/>
</dbReference>
<protein>
    <recommendedName>
        <fullName evidence="8">C-type lectin domain-containing protein</fullName>
    </recommendedName>
</protein>
<evidence type="ECO:0000313" key="5">
    <source>
        <dbReference type="EMBL" id="ELT93667.1"/>
    </source>
</evidence>
<dbReference type="SMART" id="SM00231">
    <property type="entry name" value="FA58C"/>
    <property type="match status" value="1"/>
</dbReference>
<keyword evidence="1" id="KW-1015">Disulfide bond</keyword>
<evidence type="ECO:0000259" key="4">
    <source>
        <dbReference type="PROSITE" id="PS50041"/>
    </source>
</evidence>